<dbReference type="SUPFAM" id="SSF53098">
    <property type="entry name" value="Ribonuclease H-like"/>
    <property type="match status" value="1"/>
</dbReference>
<evidence type="ECO:0000313" key="3">
    <source>
        <dbReference type="Proteomes" id="UP001293593"/>
    </source>
</evidence>
<evidence type="ECO:0000259" key="1">
    <source>
        <dbReference type="Pfam" id="PF13456"/>
    </source>
</evidence>
<dbReference type="PANTHER" id="PTHR34023">
    <property type="entry name" value="RNASE H DOMAIN-CONTAINING PROTEIN"/>
    <property type="match status" value="1"/>
</dbReference>
<dbReference type="GO" id="GO:0004523">
    <property type="term" value="F:RNA-DNA hybrid ribonuclease activity"/>
    <property type="evidence" value="ECO:0007669"/>
    <property type="project" value="InterPro"/>
</dbReference>
<keyword evidence="3" id="KW-1185">Reference proteome</keyword>
<dbReference type="InterPro" id="IPR044730">
    <property type="entry name" value="RNase_H-like_dom_plant"/>
</dbReference>
<dbReference type="PANTHER" id="PTHR34023:SF4">
    <property type="entry name" value="RNASE H TYPE-1 DOMAIN-CONTAINING PROTEIN"/>
    <property type="match status" value="1"/>
</dbReference>
<dbReference type="Gene3D" id="3.30.420.10">
    <property type="entry name" value="Ribonuclease H-like superfamily/Ribonuclease H"/>
    <property type="match status" value="1"/>
</dbReference>
<comment type="caution">
    <text evidence="2">The sequence shown here is derived from an EMBL/GenBank/DDBJ whole genome shotgun (WGS) entry which is preliminary data.</text>
</comment>
<accession>A0AAE1JUV8</accession>
<dbReference type="AlphaFoldDB" id="A0AAE1JUV8"/>
<dbReference type="Pfam" id="PF13456">
    <property type="entry name" value="RVT_3"/>
    <property type="match status" value="1"/>
</dbReference>
<feature type="domain" description="RNase H type-1" evidence="1">
    <location>
        <begin position="2"/>
        <end position="75"/>
    </location>
</feature>
<sequence>MDGLELAWTLGFKDILVQIDCMVALRLVQHGGEDQNSNRSIVQRIQRLMAQEWRVTVSHTYREGNLCADMLATYALDLEPGYHRLQEPPEDLLHFLRDDVGGVGSVRLC</sequence>
<reference evidence="2" key="1">
    <citation type="submission" date="2023-10" db="EMBL/GenBank/DDBJ databases">
        <title>Chromosome-level genome of the transformable northern wattle, Acacia crassicarpa.</title>
        <authorList>
            <person name="Massaro I."/>
            <person name="Sinha N.R."/>
            <person name="Poethig S."/>
            <person name="Leichty A.R."/>
        </authorList>
    </citation>
    <scope>NUCLEOTIDE SEQUENCE</scope>
    <source>
        <strain evidence="2">Acra3RX</strain>
        <tissue evidence="2">Leaf</tissue>
    </source>
</reference>
<name>A0AAE1JUV8_9FABA</name>
<organism evidence="2 3">
    <name type="scientific">Acacia crassicarpa</name>
    <name type="common">northern wattle</name>
    <dbReference type="NCBI Taxonomy" id="499986"/>
    <lineage>
        <taxon>Eukaryota</taxon>
        <taxon>Viridiplantae</taxon>
        <taxon>Streptophyta</taxon>
        <taxon>Embryophyta</taxon>
        <taxon>Tracheophyta</taxon>
        <taxon>Spermatophyta</taxon>
        <taxon>Magnoliopsida</taxon>
        <taxon>eudicotyledons</taxon>
        <taxon>Gunneridae</taxon>
        <taxon>Pentapetalae</taxon>
        <taxon>rosids</taxon>
        <taxon>fabids</taxon>
        <taxon>Fabales</taxon>
        <taxon>Fabaceae</taxon>
        <taxon>Caesalpinioideae</taxon>
        <taxon>mimosoid clade</taxon>
        <taxon>Acacieae</taxon>
        <taxon>Acacia</taxon>
    </lineage>
</organism>
<dbReference type="GO" id="GO:0003676">
    <property type="term" value="F:nucleic acid binding"/>
    <property type="evidence" value="ECO:0007669"/>
    <property type="project" value="InterPro"/>
</dbReference>
<dbReference type="CDD" id="cd06222">
    <property type="entry name" value="RNase_H_like"/>
    <property type="match status" value="1"/>
</dbReference>
<dbReference type="InterPro" id="IPR012337">
    <property type="entry name" value="RNaseH-like_sf"/>
</dbReference>
<dbReference type="Proteomes" id="UP001293593">
    <property type="component" value="Unassembled WGS sequence"/>
</dbReference>
<dbReference type="EMBL" id="JAWXYG010000004">
    <property type="protein sequence ID" value="KAK4276048.1"/>
    <property type="molecule type" value="Genomic_DNA"/>
</dbReference>
<proteinExistence type="predicted"/>
<protein>
    <recommendedName>
        <fullName evidence="1">RNase H type-1 domain-containing protein</fullName>
    </recommendedName>
</protein>
<gene>
    <name evidence="2" type="ORF">QN277_019040</name>
</gene>
<dbReference type="InterPro" id="IPR002156">
    <property type="entry name" value="RNaseH_domain"/>
</dbReference>
<dbReference type="InterPro" id="IPR036397">
    <property type="entry name" value="RNaseH_sf"/>
</dbReference>
<evidence type="ECO:0000313" key="2">
    <source>
        <dbReference type="EMBL" id="KAK4276048.1"/>
    </source>
</evidence>